<protein>
    <recommendedName>
        <fullName evidence="1">N-acetyltransferase domain-containing protein</fullName>
    </recommendedName>
</protein>
<dbReference type="PANTHER" id="PTHR20958:SF6">
    <property type="entry name" value="GLYCINE N-ACYLTRANSFERASE-LIKE PROTEIN"/>
    <property type="match status" value="1"/>
</dbReference>
<dbReference type="InterPro" id="IPR016181">
    <property type="entry name" value="Acyl_CoA_acyltransferase"/>
</dbReference>
<dbReference type="PROSITE" id="PS51186">
    <property type="entry name" value="GNAT"/>
    <property type="match status" value="1"/>
</dbReference>
<evidence type="ECO:0000313" key="2">
    <source>
        <dbReference type="EMBL" id="CAH0391592.1"/>
    </source>
</evidence>
<evidence type="ECO:0000313" key="3">
    <source>
        <dbReference type="Proteomes" id="UP001152759"/>
    </source>
</evidence>
<keyword evidence="3" id="KW-1185">Reference proteome</keyword>
<organism evidence="2 3">
    <name type="scientific">Bemisia tabaci</name>
    <name type="common">Sweetpotato whitefly</name>
    <name type="synonym">Aleurodes tabaci</name>
    <dbReference type="NCBI Taxonomy" id="7038"/>
    <lineage>
        <taxon>Eukaryota</taxon>
        <taxon>Metazoa</taxon>
        <taxon>Ecdysozoa</taxon>
        <taxon>Arthropoda</taxon>
        <taxon>Hexapoda</taxon>
        <taxon>Insecta</taxon>
        <taxon>Pterygota</taxon>
        <taxon>Neoptera</taxon>
        <taxon>Paraneoptera</taxon>
        <taxon>Hemiptera</taxon>
        <taxon>Sternorrhyncha</taxon>
        <taxon>Aleyrodoidea</taxon>
        <taxon>Aleyrodidae</taxon>
        <taxon>Aleyrodinae</taxon>
        <taxon>Bemisia</taxon>
    </lineage>
</organism>
<dbReference type="EMBL" id="OU963867">
    <property type="protein sequence ID" value="CAH0391592.1"/>
    <property type="molecule type" value="Genomic_DNA"/>
</dbReference>
<sequence>MISWTDHASMMLPEDPLHPVPWTRMDELSAKLRIDVPISQPVYGMVETALRWKNTDASKKIEVYTTGERFESSAIVGVYKVTDSNDYRITLHCFNKETSALKNALIMTSRIEWKSPKTTVFFNAFHADLLSIVNECLSTHKFQIFTKRNCIYKWKSPEQLVEHEISCPEDVFLAPVNLESLDMVRRHRGQFPGVEEFVATLILHKPSLGVYSRRTGELCAWVLCNEYYALASLHTLEAHRRKGYAQLLCNALSEQLLRSNIVIGALVEDTNIPSLTLFKSLNFKSIQPFHYISAARSVTAKE</sequence>
<dbReference type="Gene3D" id="3.40.630.30">
    <property type="match status" value="2"/>
</dbReference>
<dbReference type="SUPFAM" id="SSF55729">
    <property type="entry name" value="Acyl-CoA N-acyltransferases (Nat)"/>
    <property type="match status" value="1"/>
</dbReference>
<dbReference type="InterPro" id="IPR013653">
    <property type="entry name" value="GCN5-like_dom"/>
</dbReference>
<evidence type="ECO:0000259" key="1">
    <source>
        <dbReference type="PROSITE" id="PS51186"/>
    </source>
</evidence>
<dbReference type="InterPro" id="IPR053225">
    <property type="entry name" value="Acyl-CoA_N-acyltransferase"/>
</dbReference>
<name>A0A9P0AHB9_BEMTA</name>
<feature type="domain" description="N-acetyltransferase" evidence="1">
    <location>
        <begin position="171"/>
        <end position="299"/>
    </location>
</feature>
<reference evidence="2" key="1">
    <citation type="submission" date="2021-12" db="EMBL/GenBank/DDBJ databases">
        <authorList>
            <person name="King R."/>
        </authorList>
    </citation>
    <scope>NUCLEOTIDE SEQUENCE</scope>
</reference>
<dbReference type="Proteomes" id="UP001152759">
    <property type="component" value="Chromosome 6"/>
</dbReference>
<proteinExistence type="predicted"/>
<dbReference type="Pfam" id="PF08445">
    <property type="entry name" value="FR47"/>
    <property type="match status" value="1"/>
</dbReference>
<gene>
    <name evidence="2" type="ORF">BEMITA_LOCUS10193</name>
</gene>
<dbReference type="PANTHER" id="PTHR20958">
    <property type="entry name" value="GLYCINE N-ACYLTRANSFERASE-LIKE PROTEIN"/>
    <property type="match status" value="1"/>
</dbReference>
<dbReference type="GO" id="GO:0016747">
    <property type="term" value="F:acyltransferase activity, transferring groups other than amino-acyl groups"/>
    <property type="evidence" value="ECO:0007669"/>
    <property type="project" value="InterPro"/>
</dbReference>
<accession>A0A9P0AHB9</accession>
<dbReference type="KEGG" id="btab:109036781"/>
<dbReference type="InterPro" id="IPR000182">
    <property type="entry name" value="GNAT_dom"/>
</dbReference>
<dbReference type="AlphaFoldDB" id="A0A9P0AHB9"/>